<reference evidence="3 4" key="1">
    <citation type="submission" date="2022-10" db="EMBL/GenBank/DDBJ databases">
        <title>paucibacter sp. hw8 Genome sequencing.</title>
        <authorList>
            <person name="Park S."/>
        </authorList>
    </citation>
    <scope>NUCLEOTIDE SEQUENCE [LARGE SCALE GENOMIC DNA]</scope>
    <source>
        <strain evidence="4">hw8</strain>
    </source>
</reference>
<name>A0ABT5KXI2_9BURK</name>
<gene>
    <name evidence="3" type="ORF">PRZ01_17850</name>
</gene>
<dbReference type="Pfam" id="PF08495">
    <property type="entry name" value="FIST"/>
    <property type="match status" value="1"/>
</dbReference>
<evidence type="ECO:0000259" key="1">
    <source>
        <dbReference type="SMART" id="SM00897"/>
    </source>
</evidence>
<dbReference type="Proteomes" id="UP001219862">
    <property type="component" value="Unassembled WGS sequence"/>
</dbReference>
<feature type="domain" description="FIST C-domain" evidence="2">
    <location>
        <begin position="217"/>
        <end position="361"/>
    </location>
</feature>
<proteinExistence type="predicted"/>
<organism evidence="3 4">
    <name type="scientific">Roseateles koreensis</name>
    <dbReference type="NCBI Taxonomy" id="2987526"/>
    <lineage>
        <taxon>Bacteria</taxon>
        <taxon>Pseudomonadati</taxon>
        <taxon>Pseudomonadota</taxon>
        <taxon>Betaproteobacteria</taxon>
        <taxon>Burkholderiales</taxon>
        <taxon>Sphaerotilaceae</taxon>
        <taxon>Roseateles</taxon>
    </lineage>
</organism>
<comment type="caution">
    <text evidence="3">The sequence shown here is derived from an EMBL/GenBank/DDBJ whole genome shotgun (WGS) entry which is preliminary data.</text>
</comment>
<dbReference type="InterPro" id="IPR019494">
    <property type="entry name" value="FIST_C"/>
</dbReference>
<dbReference type="EMBL" id="JAQQXS010000020">
    <property type="protein sequence ID" value="MDC8787058.1"/>
    <property type="molecule type" value="Genomic_DNA"/>
</dbReference>
<dbReference type="SMART" id="SM00897">
    <property type="entry name" value="FIST"/>
    <property type="match status" value="1"/>
</dbReference>
<evidence type="ECO:0000259" key="2">
    <source>
        <dbReference type="SMART" id="SM01204"/>
    </source>
</evidence>
<feature type="domain" description="FIST" evidence="1">
    <location>
        <begin position="25"/>
        <end position="216"/>
    </location>
</feature>
<dbReference type="SMART" id="SM01204">
    <property type="entry name" value="FIST_C"/>
    <property type="match status" value="1"/>
</dbReference>
<evidence type="ECO:0000313" key="3">
    <source>
        <dbReference type="EMBL" id="MDC8787058.1"/>
    </source>
</evidence>
<dbReference type="RefSeq" id="WP_273598198.1">
    <property type="nucleotide sequence ID" value="NZ_JAQQXS010000020.1"/>
</dbReference>
<keyword evidence="4" id="KW-1185">Reference proteome</keyword>
<dbReference type="PANTHER" id="PTHR40252:SF2">
    <property type="entry name" value="BLR0328 PROTEIN"/>
    <property type="match status" value="1"/>
</dbReference>
<dbReference type="Pfam" id="PF10442">
    <property type="entry name" value="FIST_C"/>
    <property type="match status" value="1"/>
</dbReference>
<evidence type="ECO:0000313" key="4">
    <source>
        <dbReference type="Proteomes" id="UP001219862"/>
    </source>
</evidence>
<dbReference type="PANTHER" id="PTHR40252">
    <property type="entry name" value="BLR0328 PROTEIN"/>
    <property type="match status" value="1"/>
</dbReference>
<accession>A0ABT5KXI2</accession>
<protein>
    <submittedName>
        <fullName evidence="3">FIST N-terminal domain-containing protein</fullName>
    </submittedName>
</protein>
<dbReference type="InterPro" id="IPR013702">
    <property type="entry name" value="FIST_domain_N"/>
</dbReference>
<sequence length="406" mass="42391">MKIAQVVLHPGASIGESLAPLQAIAPQLLLAFGAADLLQTLSPLLLETFSQATVAGCSTAGEISDQGMSDGTCVVTAVHFEHSTLVQAGTRLISMADSLAAGRRLAVQLPRAGLRAVLLFGQGVNVNGSALIQGLAENLDAHVPITGGLAGDAAAFKQTWVLGQTGLRDDQLICIGLYGDALSFSHASFGGWSAFGPARRVTRCDHNILYELDGEPALDVYKRYLGAYAQDLPASGLLFPFAMLGSDHTEVGLIRTILGVDDKVGSLTLAGEIDPEGYLRLMHASTDALVDGAETAALNTLRGQPAPWEGPGDALALLVSCVGRKLVMGDRVDEEVEAVAEVFGPHTVVAGFYSNGEISPRVALPSVASADAPDPARNCLLHNQTMTITHLAEFQANAPVRQALVD</sequence>